<organism evidence="1 2">
    <name type="scientific">Fodinicola feengrottensis</name>
    <dbReference type="NCBI Taxonomy" id="435914"/>
    <lineage>
        <taxon>Bacteria</taxon>
        <taxon>Bacillati</taxon>
        <taxon>Actinomycetota</taxon>
        <taxon>Actinomycetes</taxon>
        <taxon>Mycobacteriales</taxon>
        <taxon>Fodinicola</taxon>
    </lineage>
</organism>
<evidence type="ECO:0000313" key="1">
    <source>
        <dbReference type="EMBL" id="GAA1693508.1"/>
    </source>
</evidence>
<gene>
    <name evidence="1" type="ORF">GCM10009765_48470</name>
</gene>
<dbReference type="EMBL" id="BAAANY010000020">
    <property type="protein sequence ID" value="GAA1693508.1"/>
    <property type="molecule type" value="Genomic_DNA"/>
</dbReference>
<dbReference type="RefSeq" id="WP_344312763.1">
    <property type="nucleotide sequence ID" value="NZ_BAAANY010000020.1"/>
</dbReference>
<accession>A0ABN2HU00</accession>
<evidence type="ECO:0008006" key="3">
    <source>
        <dbReference type="Google" id="ProtNLM"/>
    </source>
</evidence>
<sequence>MERIVVVDGANVVGSRPDGWWKDRVGAARRLRDHLEDWIADQPEGVSGVILVVEGAARPVAEDDRGDVYVLAAPGSGDDTIVERAEASASVGPTVVVTADRALRERVHAVGAETESPSWLWSQLDAV</sequence>
<keyword evidence="2" id="KW-1185">Reference proteome</keyword>
<evidence type="ECO:0000313" key="2">
    <source>
        <dbReference type="Proteomes" id="UP001500618"/>
    </source>
</evidence>
<protein>
    <recommendedName>
        <fullName evidence="3">NTP pyrophosphohydrolase</fullName>
    </recommendedName>
</protein>
<comment type="caution">
    <text evidence="1">The sequence shown here is derived from an EMBL/GenBank/DDBJ whole genome shotgun (WGS) entry which is preliminary data.</text>
</comment>
<name>A0ABN2HU00_9ACTN</name>
<proteinExistence type="predicted"/>
<dbReference type="Proteomes" id="UP001500618">
    <property type="component" value="Unassembled WGS sequence"/>
</dbReference>
<reference evidence="1 2" key="1">
    <citation type="journal article" date="2019" name="Int. J. Syst. Evol. Microbiol.">
        <title>The Global Catalogue of Microorganisms (GCM) 10K type strain sequencing project: providing services to taxonomists for standard genome sequencing and annotation.</title>
        <authorList>
            <consortium name="The Broad Institute Genomics Platform"/>
            <consortium name="The Broad Institute Genome Sequencing Center for Infectious Disease"/>
            <person name="Wu L."/>
            <person name="Ma J."/>
        </authorList>
    </citation>
    <scope>NUCLEOTIDE SEQUENCE [LARGE SCALE GENOMIC DNA]</scope>
    <source>
        <strain evidence="1 2">JCM 14718</strain>
    </source>
</reference>